<dbReference type="Pfam" id="PF24346">
    <property type="entry name" value="DUF7507"/>
    <property type="match status" value="1"/>
</dbReference>
<dbReference type="EMBL" id="JACVXB010000001">
    <property type="protein sequence ID" value="MBD0830507.1"/>
    <property type="molecule type" value="Genomic_DNA"/>
</dbReference>
<keyword evidence="2" id="KW-0812">Transmembrane</keyword>
<gene>
    <name evidence="5" type="ORF">ICJ83_00005</name>
</gene>
<keyword evidence="2" id="KW-1133">Transmembrane helix</keyword>
<reference evidence="5 6" key="1">
    <citation type="submission" date="2020-09" db="EMBL/GenBank/DDBJ databases">
        <title>TT11 complete genome.</title>
        <authorList>
            <person name="Wu Z."/>
        </authorList>
    </citation>
    <scope>NUCLEOTIDE SEQUENCE [LARGE SCALE GENOMIC DNA]</scope>
    <source>
        <strain evidence="5 6">TT11</strain>
    </source>
</reference>
<dbReference type="Gene3D" id="4.10.1080.10">
    <property type="entry name" value="TSP type-3 repeat"/>
    <property type="match status" value="2"/>
</dbReference>
<feature type="domain" description="DUF4347" evidence="3">
    <location>
        <begin position="48"/>
        <end position="161"/>
    </location>
</feature>
<evidence type="ECO:0000256" key="2">
    <source>
        <dbReference type="SAM" id="Phobius"/>
    </source>
</evidence>
<feature type="non-terminal residue" evidence="5">
    <location>
        <position position="1310"/>
    </location>
</feature>
<dbReference type="GO" id="GO:0005509">
    <property type="term" value="F:calcium ion binding"/>
    <property type="evidence" value="ECO:0007669"/>
    <property type="project" value="InterPro"/>
</dbReference>
<name>A0A8J6U7X7_9FLAO</name>
<proteinExistence type="predicted"/>
<evidence type="ECO:0000259" key="4">
    <source>
        <dbReference type="Pfam" id="PF24346"/>
    </source>
</evidence>
<dbReference type="InterPro" id="IPR025592">
    <property type="entry name" value="DUF4347"/>
</dbReference>
<keyword evidence="2" id="KW-0472">Membrane</keyword>
<feature type="region of interest" description="Disordered" evidence="1">
    <location>
        <begin position="1042"/>
        <end position="1065"/>
    </location>
</feature>
<evidence type="ECO:0000256" key="1">
    <source>
        <dbReference type="SAM" id="MobiDB-lite"/>
    </source>
</evidence>
<dbReference type="InterPro" id="IPR047589">
    <property type="entry name" value="DUF11_rpt"/>
</dbReference>
<comment type="caution">
    <text evidence="5">The sequence shown here is derived from an EMBL/GenBank/DDBJ whole genome shotgun (WGS) entry which is preliminary data.</text>
</comment>
<feature type="domain" description="DUF7507" evidence="4">
    <location>
        <begin position="1207"/>
        <end position="1307"/>
    </location>
</feature>
<feature type="transmembrane region" description="Helical" evidence="2">
    <location>
        <begin position="18"/>
        <end position="39"/>
    </location>
</feature>
<dbReference type="PANTHER" id="PTHR10199">
    <property type="entry name" value="THROMBOSPONDIN"/>
    <property type="match status" value="1"/>
</dbReference>
<organism evidence="5 6">
    <name type="scientific">Aestuariibaculum sediminum</name>
    <dbReference type="NCBI Taxonomy" id="2770637"/>
    <lineage>
        <taxon>Bacteria</taxon>
        <taxon>Pseudomonadati</taxon>
        <taxon>Bacteroidota</taxon>
        <taxon>Flavobacteriia</taxon>
        <taxon>Flavobacteriales</taxon>
        <taxon>Flavobacteriaceae</taxon>
    </lineage>
</organism>
<dbReference type="InterPro" id="IPR028974">
    <property type="entry name" value="TSP_type-3_rpt"/>
</dbReference>
<evidence type="ECO:0000259" key="3">
    <source>
        <dbReference type="Pfam" id="PF14252"/>
    </source>
</evidence>
<evidence type="ECO:0000313" key="5">
    <source>
        <dbReference type="EMBL" id="MBD0830507.1"/>
    </source>
</evidence>
<evidence type="ECO:0000313" key="6">
    <source>
        <dbReference type="Proteomes" id="UP000600588"/>
    </source>
</evidence>
<sequence length="1310" mass="139413">MNTITNLSTFIIRIRSRVFAQLFVFITIGIFSVFENIYAVNSNTRNTEHEQFFIDSHVKDEALIKKALINNGNESVFHLFTHGKPGELFINNKWLDAIGIANFIKNEIHSKPITHINIYGCEFAKGQKGKEAVSYLETALGVSVSASNNITGKDGDWNLEVGKVFKIRLLEDYNYNLQSCAGVVGGTNPGDDYDGDGICNSDDLDDDNDGILDSNECYEALELDFEQIVNTTATPSSPTSSTVTSVGTTHTVTSSVEFIADAGSISATTTSFDRNPTGDLSGILFSGDMNQGDSKKAIITFDRPVYNLSFVVTDTDGNDAITFNGSLDGVPITLTSDNFSPIAGGPFPSQTGNTFSSDFSAGPENVFQVTFNQPVDRLEILSFNTTSPATQNVQKVYDLQFESGCDTDGDNIPDYLDLDSDNDGCPDALESASSPYIYADLNADGSINLTSFPVDTNSSSATYGVPNSQAYLAGSSKDSNQVSPECDSCNSASSLYADIDGDGVGNDCDLDNDNDGILDTSEGCYDTNFAGNDSNPVGIPNTVYISYPFGTVKDGANKNSSRSNIANIIIPSSISTIESGPGFSTNVMGSYSLDVTNIDAVTLNQAIANNEYLEFSFKTVPGVFDANIDWFGFLNRVNTNPMYTVTYQISNDGFSSNVTTLGTVSQADSEGGGVYPVGRRAFDNENYNLYPDKDYTVRIYIYNVGGPSEVLNFDDPILAFDYCISDVDGDGILNYLDSDSDADGCPDALEGNGGFTYSDLDGDVLTTGTDVDGNGVPIEASGGQGAGTAYNSAEQSNVCSPCHPDNPEFIDSDGDGVGDSCDLDDDNDGILDEIEYNCGTIQLPRFYSTNVQLQDGSFDVSSTYGLPDGSIIVNYTNYNETSEYIYNINNSINTDPKGRTEYTITSTVPIKLTLNQGKVITQVGATDYFDIISGATSGSFTQEFTSNTGYDDTIVGNRLGVVRTTSSTSNIGTNDGSFKWVSKYLITDISFAVGTTDYNGGNSAYWIEICVPQDSDDDGIADYLDTDSDNDGCPDAVEYYGSTDAIGTDGNQNYGDGTPPSVDSDGKVDGASYSGDNTNVVVNTNISIDTAPTDQIAVEGSDAIFTATVSSVNTTTFSGGTPDYTTPSPATDSSSGLLYQWQISTDNGSTWTDLSNGGNYSGVNTNELTVSNVLQSQNGVLFRVVITHTDLVCLEESLSAELQVASMVVTKSLTNADDAIVDTEGETIDYTITVNNDGNTDLTNVVVGDELPDGSLGVVTGPTGDDGDGILNVGETWTYTASYVVTQTDLNAGADLVNTASVTTNEITTP</sequence>
<accession>A0A8J6U7X7</accession>
<dbReference type="NCBIfam" id="TIGR01451">
    <property type="entry name" value="B_ant_repeat"/>
    <property type="match status" value="1"/>
</dbReference>
<dbReference type="Proteomes" id="UP000600588">
    <property type="component" value="Unassembled WGS sequence"/>
</dbReference>
<dbReference type="Pfam" id="PF14252">
    <property type="entry name" value="DUF4347"/>
    <property type="match status" value="1"/>
</dbReference>
<dbReference type="InterPro" id="IPR055354">
    <property type="entry name" value="DUF7507"/>
</dbReference>
<keyword evidence="6" id="KW-1185">Reference proteome</keyword>
<protein>
    <submittedName>
        <fullName evidence="5">DUF4347 domain-containing protein</fullName>
    </submittedName>
</protein>
<dbReference type="RefSeq" id="WP_188228324.1">
    <property type="nucleotide sequence ID" value="NZ_JACVXB010000001.1"/>
</dbReference>